<accession>A0A0N0XY40</accession>
<dbReference type="Proteomes" id="UP000037982">
    <property type="component" value="Unassembled WGS sequence"/>
</dbReference>
<dbReference type="AlphaFoldDB" id="A0A0N0XY40"/>
<evidence type="ECO:0000313" key="2">
    <source>
        <dbReference type="Proteomes" id="UP000037982"/>
    </source>
</evidence>
<protein>
    <submittedName>
        <fullName evidence="1">Uncharacterized protein</fullName>
    </submittedName>
</protein>
<comment type="caution">
    <text evidence="1">The sequence shown here is derived from an EMBL/GenBank/DDBJ whole genome shotgun (WGS) entry which is preliminary data.</text>
</comment>
<gene>
    <name evidence="1" type="ORF">ADL29_07620</name>
</gene>
<keyword evidence="2" id="KW-1185">Reference proteome</keyword>
<name>A0A0N0XY40_9ACTN</name>
<sequence>MSPRSVRGSRYRAYVQIYGADERPGTALLLAAAPAGKGALVDTSRVIPALAAVAPAAWTGIAATTLIELADPADPQAVLTRIRGAAATEGPLTVALVGQLQRDRKQGQIHLALARTAPATVRYTGLPWAWLVQTLQQRRPHTTTVYADLIADAEVWQLLHDQPLSFGNVPAYGVISPPPGRRRTAQPRYAHALAQVLRSGHRPGDEELHHEVLRRVDIAEGALFLGAMPPAAPVNVPLPPSNPAPGPVPAVPAPLPQQARRAASPVHMPSEAVVPVEADPHERIAAASKAGRHDEAAELAAAAERHAVQTYGADTFASVHWVEVRAFLATVAQDPSTSCRLWLQAAETRLDVLQQAPDAHDVETSVDRAHHQWLQLRDASAARAFAPRLVALRRRVPGRQPGALESIRKTLERLTTPPAQ</sequence>
<proteinExistence type="predicted"/>
<reference evidence="2" key="1">
    <citation type="submission" date="2015-07" db="EMBL/GenBank/DDBJ databases">
        <authorList>
            <person name="Ju K.-S."/>
            <person name="Doroghazi J.R."/>
            <person name="Metcalf W.W."/>
        </authorList>
    </citation>
    <scope>NUCLEOTIDE SEQUENCE [LARGE SCALE GENOMIC DNA]</scope>
    <source>
        <strain evidence="2">NRRL ISP-5002</strain>
    </source>
</reference>
<evidence type="ECO:0000313" key="1">
    <source>
        <dbReference type="EMBL" id="KPC65226.1"/>
    </source>
</evidence>
<organism evidence="1 2">
    <name type="scientific">Streptomyces chattanoogensis</name>
    <dbReference type="NCBI Taxonomy" id="66876"/>
    <lineage>
        <taxon>Bacteria</taxon>
        <taxon>Bacillati</taxon>
        <taxon>Actinomycetota</taxon>
        <taxon>Actinomycetes</taxon>
        <taxon>Kitasatosporales</taxon>
        <taxon>Streptomycetaceae</taxon>
        <taxon>Streptomyces</taxon>
    </lineage>
</organism>
<dbReference type="EMBL" id="LGKG01000046">
    <property type="protein sequence ID" value="KPC65226.1"/>
    <property type="molecule type" value="Genomic_DNA"/>
</dbReference>
<dbReference type="PATRIC" id="fig|66876.3.peg.1669"/>